<gene>
    <name evidence="2" type="ORF">GCM10011494_26810</name>
</gene>
<dbReference type="EMBL" id="BMHK01000018">
    <property type="protein sequence ID" value="GGC06787.1"/>
    <property type="molecule type" value="Genomic_DNA"/>
</dbReference>
<protein>
    <submittedName>
        <fullName evidence="2">Short chain dehydrogenase</fullName>
    </submittedName>
</protein>
<dbReference type="InterPro" id="IPR002347">
    <property type="entry name" value="SDR_fam"/>
</dbReference>
<dbReference type="FunFam" id="3.40.50.720:FF:000084">
    <property type="entry name" value="Short-chain dehydrogenase reductase"/>
    <property type="match status" value="1"/>
</dbReference>
<reference evidence="2" key="1">
    <citation type="journal article" date="2014" name="Int. J. Syst. Evol. Microbiol.">
        <title>Complete genome sequence of Corynebacterium casei LMG S-19264T (=DSM 44701T), isolated from a smear-ripened cheese.</title>
        <authorList>
            <consortium name="US DOE Joint Genome Institute (JGI-PGF)"/>
            <person name="Walter F."/>
            <person name="Albersmeier A."/>
            <person name="Kalinowski J."/>
            <person name="Ruckert C."/>
        </authorList>
    </citation>
    <scope>NUCLEOTIDE SEQUENCE</scope>
    <source>
        <strain evidence="2">CGMCC 1.15095</strain>
    </source>
</reference>
<dbReference type="SUPFAM" id="SSF51735">
    <property type="entry name" value="NAD(P)-binding Rossmann-fold domains"/>
    <property type="match status" value="1"/>
</dbReference>
<dbReference type="PRINTS" id="PR00081">
    <property type="entry name" value="GDHRDH"/>
</dbReference>
<dbReference type="Gene3D" id="3.40.50.720">
    <property type="entry name" value="NAD(P)-binding Rossmann-like Domain"/>
    <property type="match status" value="1"/>
</dbReference>
<dbReference type="Proteomes" id="UP000608154">
    <property type="component" value="Unassembled WGS sequence"/>
</dbReference>
<reference evidence="2" key="2">
    <citation type="submission" date="2020-09" db="EMBL/GenBank/DDBJ databases">
        <authorList>
            <person name="Sun Q."/>
            <person name="Zhou Y."/>
        </authorList>
    </citation>
    <scope>NUCLEOTIDE SEQUENCE</scope>
    <source>
        <strain evidence="2">CGMCC 1.15095</strain>
    </source>
</reference>
<evidence type="ECO:0000313" key="2">
    <source>
        <dbReference type="EMBL" id="GGC06787.1"/>
    </source>
</evidence>
<dbReference type="InterPro" id="IPR036291">
    <property type="entry name" value="NAD(P)-bd_dom_sf"/>
</dbReference>
<keyword evidence="3" id="KW-1185">Reference proteome</keyword>
<name>A0A916X679_9SPHN</name>
<comment type="caution">
    <text evidence="2">The sequence shown here is derived from an EMBL/GenBank/DDBJ whole genome shotgun (WGS) entry which is preliminary data.</text>
</comment>
<organism evidence="2 3">
    <name type="scientific">Novosphingobium endophyticum</name>
    <dbReference type="NCBI Taxonomy" id="1955250"/>
    <lineage>
        <taxon>Bacteria</taxon>
        <taxon>Pseudomonadati</taxon>
        <taxon>Pseudomonadota</taxon>
        <taxon>Alphaproteobacteria</taxon>
        <taxon>Sphingomonadales</taxon>
        <taxon>Sphingomonadaceae</taxon>
        <taxon>Novosphingobium</taxon>
    </lineage>
</organism>
<dbReference type="PANTHER" id="PTHR42820:SF1">
    <property type="entry name" value="SHORT-CHAIN DEHYDROGENASE_REDUCTASE FAMILY PROTEIN"/>
    <property type="match status" value="1"/>
</dbReference>
<dbReference type="Pfam" id="PF13561">
    <property type="entry name" value="adh_short_C2"/>
    <property type="match status" value="1"/>
</dbReference>
<dbReference type="PANTHER" id="PTHR42820">
    <property type="entry name" value="SHORT-CHAIN DEHYDROGENASE REDUCTASE"/>
    <property type="match status" value="1"/>
</dbReference>
<dbReference type="RefSeq" id="WP_229736365.1">
    <property type="nucleotide sequence ID" value="NZ_BMHK01000018.1"/>
</dbReference>
<dbReference type="AlphaFoldDB" id="A0A916X679"/>
<comment type="similarity">
    <text evidence="1">Belongs to the short-chain dehydrogenases/reductases (SDR) family.</text>
</comment>
<proteinExistence type="inferred from homology"/>
<accession>A0A916X679</accession>
<dbReference type="CDD" id="cd05233">
    <property type="entry name" value="SDR_c"/>
    <property type="match status" value="1"/>
</dbReference>
<evidence type="ECO:0000313" key="3">
    <source>
        <dbReference type="Proteomes" id="UP000608154"/>
    </source>
</evidence>
<sequence>MSGFADRSVLVTGGASGIGRAAAIRFAQEGARVCVADLNGEGAAAVAAEIGASAVWVQADISTAQGNAQMVAAALGAGGTLDVAFLNAGYLGPMGGFEATDEELFDRHLAINLKGAFLGLKAVHGVVADGGAVVVTSSTAGLLGLHESPAYSAAKHGVIGLVKASTPAFAAKGARINAICPGGVETPMMGSADQAIVTPDMLRRVPLRGMGSAQQVAEAALWLASPAAAFVNGQAHVVDGGLLSTFVPAPVGP</sequence>
<evidence type="ECO:0000256" key="1">
    <source>
        <dbReference type="ARBA" id="ARBA00006484"/>
    </source>
</evidence>